<feature type="compositionally biased region" description="Basic residues" evidence="2">
    <location>
        <begin position="450"/>
        <end position="481"/>
    </location>
</feature>
<sequence>MDILNELLKKITPLPKPQVELNLIDNINLSITQLTREKTDLENYIILKKDVLIKLEETLELISKSEETQKKIKQFFVCKTCSNELQPIEKNREILVNNTPIEKKPLSNGSLHQKQVPTPNPIKNISKINGTSTPNTSVKPQSHNQFSKRDVKSDSKPSKNESQTFNRIQNILSNVSKPKSEITSKKVEYSADNKCVKINRTKPYPGNENPTFDFTQFKLVELHRKETPMLDFNSITKWTIITKKNNNKSLEKKMLKRNENKLNQLKQEMDKEEFDEFTNRNDIINDMKMLMNYDFCNNKHGFKKSKPKKDKKKKETHKTPIESEPTKTLVEKNAQNDEFLFDLYGLEVDNKENMIDTNTDDLYDDLNDDPCMDINDIVSKVALEEGEVNDDGKESEIIKNVTENSKKETKQFLSPRKDNRNIQNNLNKKSHGDIYSQRRASDRYSDRAKVSTRRSRSRSSSRYRKRSRSRTRSRSRSRCPSKRKDFNRSYDDRKQTHHQDSHNSKSRDSHSNSKYKKF</sequence>
<feature type="compositionally biased region" description="Basic and acidic residues" evidence="2">
    <location>
        <begin position="405"/>
        <end position="420"/>
    </location>
</feature>
<feature type="region of interest" description="Disordered" evidence="2">
    <location>
        <begin position="405"/>
        <end position="518"/>
    </location>
</feature>
<dbReference type="AlphaFoldDB" id="A0A813SML2"/>
<dbReference type="Proteomes" id="UP000663879">
    <property type="component" value="Unassembled WGS sequence"/>
</dbReference>
<organism evidence="3 4">
    <name type="scientific">Brachionus calyciflorus</name>
    <dbReference type="NCBI Taxonomy" id="104777"/>
    <lineage>
        <taxon>Eukaryota</taxon>
        <taxon>Metazoa</taxon>
        <taxon>Spiralia</taxon>
        <taxon>Gnathifera</taxon>
        <taxon>Rotifera</taxon>
        <taxon>Eurotatoria</taxon>
        <taxon>Monogononta</taxon>
        <taxon>Pseudotrocha</taxon>
        <taxon>Ploima</taxon>
        <taxon>Brachionidae</taxon>
        <taxon>Brachionus</taxon>
    </lineage>
</organism>
<protein>
    <submittedName>
        <fullName evidence="3">Uncharacterized protein</fullName>
    </submittedName>
</protein>
<comment type="caution">
    <text evidence="3">The sequence shown here is derived from an EMBL/GenBank/DDBJ whole genome shotgun (WGS) entry which is preliminary data.</text>
</comment>
<name>A0A813SML2_9BILA</name>
<gene>
    <name evidence="3" type="ORF">OXX778_LOCUS6319</name>
</gene>
<dbReference type="OrthoDB" id="10607387at2759"/>
<feature type="compositionally biased region" description="Basic and acidic residues" evidence="2">
    <location>
        <begin position="439"/>
        <end position="449"/>
    </location>
</feature>
<feature type="compositionally biased region" description="Basic and acidic residues" evidence="2">
    <location>
        <begin position="482"/>
        <end position="511"/>
    </location>
</feature>
<evidence type="ECO:0000256" key="2">
    <source>
        <dbReference type="SAM" id="MobiDB-lite"/>
    </source>
</evidence>
<proteinExistence type="predicted"/>
<evidence type="ECO:0000313" key="3">
    <source>
        <dbReference type="EMBL" id="CAF0798064.1"/>
    </source>
</evidence>
<evidence type="ECO:0000313" key="4">
    <source>
        <dbReference type="Proteomes" id="UP000663879"/>
    </source>
</evidence>
<keyword evidence="4" id="KW-1185">Reference proteome</keyword>
<reference evidence="3" key="1">
    <citation type="submission" date="2021-02" db="EMBL/GenBank/DDBJ databases">
        <authorList>
            <person name="Nowell W R."/>
        </authorList>
    </citation>
    <scope>NUCLEOTIDE SEQUENCE</scope>
    <source>
        <strain evidence="3">Ploen Becks lab</strain>
    </source>
</reference>
<feature type="coiled-coil region" evidence="1">
    <location>
        <begin position="248"/>
        <end position="275"/>
    </location>
</feature>
<feature type="region of interest" description="Disordered" evidence="2">
    <location>
        <begin position="102"/>
        <end position="164"/>
    </location>
</feature>
<feature type="compositionally biased region" description="Polar residues" evidence="2">
    <location>
        <begin position="107"/>
        <end position="145"/>
    </location>
</feature>
<feature type="compositionally biased region" description="Basic and acidic residues" evidence="2">
    <location>
        <begin position="147"/>
        <end position="159"/>
    </location>
</feature>
<dbReference type="EMBL" id="CAJNOC010000739">
    <property type="protein sequence ID" value="CAF0798064.1"/>
    <property type="molecule type" value="Genomic_DNA"/>
</dbReference>
<accession>A0A813SML2</accession>
<feature type="region of interest" description="Disordered" evidence="2">
    <location>
        <begin position="302"/>
        <end position="324"/>
    </location>
</feature>
<feature type="compositionally biased region" description="Basic residues" evidence="2">
    <location>
        <begin position="302"/>
        <end position="316"/>
    </location>
</feature>
<evidence type="ECO:0000256" key="1">
    <source>
        <dbReference type="SAM" id="Coils"/>
    </source>
</evidence>
<keyword evidence="1" id="KW-0175">Coiled coil</keyword>